<feature type="compositionally biased region" description="Low complexity" evidence="1">
    <location>
        <begin position="56"/>
        <end position="70"/>
    </location>
</feature>
<feature type="region of interest" description="Disordered" evidence="1">
    <location>
        <begin position="1"/>
        <end position="158"/>
    </location>
</feature>
<gene>
    <name evidence="2" type="ORF">NPX13_g9641</name>
</gene>
<dbReference type="EMBL" id="JANPWZ010002435">
    <property type="protein sequence ID" value="KAJ3558794.1"/>
    <property type="molecule type" value="Genomic_DNA"/>
</dbReference>
<protein>
    <submittedName>
        <fullName evidence="2">Uncharacterized protein</fullName>
    </submittedName>
</protein>
<evidence type="ECO:0000313" key="2">
    <source>
        <dbReference type="EMBL" id="KAJ3558794.1"/>
    </source>
</evidence>
<comment type="caution">
    <text evidence="2">The sequence shown here is derived from an EMBL/GenBank/DDBJ whole genome shotgun (WGS) entry which is preliminary data.</text>
</comment>
<evidence type="ECO:0000313" key="3">
    <source>
        <dbReference type="Proteomes" id="UP001148614"/>
    </source>
</evidence>
<dbReference type="AlphaFoldDB" id="A0A9W8N6C2"/>
<organism evidence="2 3">
    <name type="scientific">Xylaria arbuscula</name>
    <dbReference type="NCBI Taxonomy" id="114810"/>
    <lineage>
        <taxon>Eukaryota</taxon>
        <taxon>Fungi</taxon>
        <taxon>Dikarya</taxon>
        <taxon>Ascomycota</taxon>
        <taxon>Pezizomycotina</taxon>
        <taxon>Sordariomycetes</taxon>
        <taxon>Xylariomycetidae</taxon>
        <taxon>Xylariales</taxon>
        <taxon>Xylariaceae</taxon>
        <taxon>Xylaria</taxon>
    </lineage>
</organism>
<name>A0A9W8N6C2_9PEZI</name>
<proteinExistence type="predicted"/>
<reference evidence="2" key="1">
    <citation type="submission" date="2022-07" db="EMBL/GenBank/DDBJ databases">
        <title>Genome Sequence of Xylaria arbuscula.</title>
        <authorList>
            <person name="Buettner E."/>
        </authorList>
    </citation>
    <scope>NUCLEOTIDE SEQUENCE</scope>
    <source>
        <strain evidence="2">VT107</strain>
    </source>
</reference>
<dbReference type="VEuPathDB" id="FungiDB:F4678DRAFT_448968"/>
<keyword evidence="3" id="KW-1185">Reference proteome</keyword>
<evidence type="ECO:0000256" key="1">
    <source>
        <dbReference type="SAM" id="MobiDB-lite"/>
    </source>
</evidence>
<accession>A0A9W8N6C2</accession>
<sequence>MPPPEQQLYEPSSRTATSDHDPAMSYHKTPEEGLPDNAPPIAITSAPNSPELDTITTNTTTTTTDQDGQNGTKGGSGNASGLDVTSQPLEPILQAQDAADNNHPHEPDSAAEAMESSVATLKPSRPQFLTINTTPYVDPTPPTPTSSQPPVENELGPQVQGTKLGFFADTVRCRL</sequence>
<dbReference type="Proteomes" id="UP001148614">
    <property type="component" value="Unassembled WGS sequence"/>
</dbReference>
<feature type="unsure residue" description="E or Q" evidence="2">
    <location>
        <position position="154"/>
    </location>
</feature>